<protein>
    <submittedName>
        <fullName evidence="1">Mu-like prophage protein gpG</fullName>
    </submittedName>
</protein>
<evidence type="ECO:0000313" key="1">
    <source>
        <dbReference type="EMBL" id="SSY80635.1"/>
    </source>
</evidence>
<dbReference type="Pfam" id="PF05069">
    <property type="entry name" value="Phage_tail_S"/>
    <property type="match status" value="1"/>
</dbReference>
<dbReference type="OrthoDB" id="2081253at2"/>
<dbReference type="Proteomes" id="UP000254209">
    <property type="component" value="Unassembled WGS sequence"/>
</dbReference>
<evidence type="ECO:0000313" key="2">
    <source>
        <dbReference type="Proteomes" id="UP000254209"/>
    </source>
</evidence>
<gene>
    <name evidence="1" type="ORF">NCTC10283_02195</name>
</gene>
<name>A0A376BV17_9NEIS</name>
<sequence>MLKVYSDELGEVGKLLNRVSGSLNNPQPLMRNLATILENSTRQRFETKIAPSGEKWADWADNTKAHYAQKVYRSKNKKRYLSHLKPRSKERLMRDSSRLLRSITRHATAQMAQVGTNVEYAPYHQTGTRKMVARPMFGISSQDRVDILDELQRFVQQQWGQA</sequence>
<keyword evidence="2" id="KW-1185">Reference proteome</keyword>
<dbReference type="AlphaFoldDB" id="A0A376BV17"/>
<dbReference type="NCBIfam" id="TIGR01635">
    <property type="entry name" value="tail_comp_S"/>
    <property type="match status" value="1"/>
</dbReference>
<dbReference type="STRING" id="1120980.GCA_000745955_00545"/>
<reference evidence="1 2" key="1">
    <citation type="submission" date="2018-06" db="EMBL/GenBank/DDBJ databases">
        <authorList>
            <consortium name="Pathogen Informatics"/>
            <person name="Doyle S."/>
        </authorList>
    </citation>
    <scope>NUCLEOTIDE SEQUENCE [LARGE SCALE GENOMIC DNA]</scope>
    <source>
        <strain evidence="1 2">NCTC10283</strain>
    </source>
</reference>
<proteinExistence type="predicted"/>
<dbReference type="InterPro" id="IPR006522">
    <property type="entry name" value="Phage_virion_morphogenesis"/>
</dbReference>
<accession>A0A376BV17</accession>
<organism evidence="1 2">
    <name type="scientific">Alysiella crassa</name>
    <dbReference type="NCBI Taxonomy" id="153491"/>
    <lineage>
        <taxon>Bacteria</taxon>
        <taxon>Pseudomonadati</taxon>
        <taxon>Pseudomonadota</taxon>
        <taxon>Betaproteobacteria</taxon>
        <taxon>Neisseriales</taxon>
        <taxon>Neisseriaceae</taxon>
        <taxon>Alysiella</taxon>
    </lineage>
</organism>
<dbReference type="EMBL" id="UFSO01000003">
    <property type="protein sequence ID" value="SSY80635.1"/>
    <property type="molecule type" value="Genomic_DNA"/>
</dbReference>
<dbReference type="RefSeq" id="WP_034291437.1">
    <property type="nucleotide sequence ID" value="NZ_CP091519.2"/>
</dbReference>